<evidence type="ECO:0000313" key="8">
    <source>
        <dbReference type="Proteomes" id="UP000789390"/>
    </source>
</evidence>
<dbReference type="InterPro" id="IPR052110">
    <property type="entry name" value="MCFD2-like"/>
</dbReference>
<keyword evidence="1 5" id="KW-0732">Signal</keyword>
<organism evidence="7 8">
    <name type="scientific">Daphnia galeata</name>
    <dbReference type="NCBI Taxonomy" id="27404"/>
    <lineage>
        <taxon>Eukaryota</taxon>
        <taxon>Metazoa</taxon>
        <taxon>Ecdysozoa</taxon>
        <taxon>Arthropoda</taxon>
        <taxon>Crustacea</taxon>
        <taxon>Branchiopoda</taxon>
        <taxon>Diplostraca</taxon>
        <taxon>Cladocera</taxon>
        <taxon>Anomopoda</taxon>
        <taxon>Daphniidae</taxon>
        <taxon>Daphnia</taxon>
    </lineage>
</organism>
<evidence type="ECO:0000256" key="5">
    <source>
        <dbReference type="SAM" id="SignalP"/>
    </source>
</evidence>
<name>A0A8J2RV67_9CRUS</name>
<dbReference type="EMBL" id="CAKKLH010000279">
    <property type="protein sequence ID" value="CAH0107814.1"/>
    <property type="molecule type" value="Genomic_DNA"/>
</dbReference>
<accession>A0A8J2RV67</accession>
<dbReference type="OrthoDB" id="289247at2759"/>
<comment type="caution">
    <text evidence="7">The sequence shown here is derived from an EMBL/GenBank/DDBJ whole genome shotgun (WGS) entry which is preliminary data.</text>
</comment>
<evidence type="ECO:0000259" key="6">
    <source>
        <dbReference type="PROSITE" id="PS50222"/>
    </source>
</evidence>
<feature type="region of interest" description="Disordered" evidence="4">
    <location>
        <begin position="26"/>
        <end position="45"/>
    </location>
</feature>
<reference evidence="7" key="1">
    <citation type="submission" date="2021-11" db="EMBL/GenBank/DDBJ databases">
        <authorList>
            <person name="Schell T."/>
        </authorList>
    </citation>
    <scope>NUCLEOTIDE SEQUENCE</scope>
    <source>
        <strain evidence="7">M5</strain>
    </source>
</reference>
<keyword evidence="8" id="KW-1185">Reference proteome</keyword>
<dbReference type="InterPro" id="IPR002048">
    <property type="entry name" value="EF_hand_dom"/>
</dbReference>
<feature type="signal peptide" evidence="5">
    <location>
        <begin position="1"/>
        <end position="20"/>
    </location>
</feature>
<feature type="compositionally biased region" description="Low complexity" evidence="4">
    <location>
        <begin position="34"/>
        <end position="45"/>
    </location>
</feature>
<dbReference type="InterPro" id="IPR018247">
    <property type="entry name" value="EF_Hand_1_Ca_BS"/>
</dbReference>
<proteinExistence type="predicted"/>
<feature type="domain" description="EF-hand" evidence="6">
    <location>
        <begin position="221"/>
        <end position="256"/>
    </location>
</feature>
<dbReference type="GO" id="GO:0005509">
    <property type="term" value="F:calcium ion binding"/>
    <property type="evidence" value="ECO:0007669"/>
    <property type="project" value="InterPro"/>
</dbReference>
<dbReference type="PROSITE" id="PS00018">
    <property type="entry name" value="EF_HAND_1"/>
    <property type="match status" value="2"/>
</dbReference>
<feature type="region of interest" description="Disordered" evidence="4">
    <location>
        <begin position="114"/>
        <end position="133"/>
    </location>
</feature>
<evidence type="ECO:0000256" key="2">
    <source>
        <dbReference type="ARBA" id="ARBA00022737"/>
    </source>
</evidence>
<evidence type="ECO:0000256" key="1">
    <source>
        <dbReference type="ARBA" id="ARBA00022729"/>
    </source>
</evidence>
<dbReference type="InterPro" id="IPR011992">
    <property type="entry name" value="EF-hand-dom_pair"/>
</dbReference>
<evidence type="ECO:0000256" key="3">
    <source>
        <dbReference type="ARBA" id="ARBA00022837"/>
    </source>
</evidence>
<dbReference type="PANTHER" id="PTHR23104:SF17">
    <property type="entry name" value="EF-HAND DOMAIN-CONTAINING PROTEIN"/>
    <property type="match status" value="1"/>
</dbReference>
<dbReference type="SUPFAM" id="SSF47473">
    <property type="entry name" value="EF-hand"/>
    <property type="match status" value="1"/>
</dbReference>
<dbReference type="PROSITE" id="PS50222">
    <property type="entry name" value="EF_HAND_2"/>
    <property type="match status" value="1"/>
</dbReference>
<evidence type="ECO:0000256" key="4">
    <source>
        <dbReference type="SAM" id="MobiDB-lite"/>
    </source>
</evidence>
<dbReference type="Pfam" id="PF13499">
    <property type="entry name" value="EF-hand_7"/>
    <property type="match status" value="1"/>
</dbReference>
<protein>
    <recommendedName>
        <fullName evidence="6">EF-hand domain-containing protein</fullName>
    </recommendedName>
</protein>
<dbReference type="PANTHER" id="PTHR23104">
    <property type="entry name" value="MULTIPLE COAGULATION FACTOR DEFICIENCY PROTEIN 2 NEURAL STEM CELL DERIVED NEURONAL SURVIVAL PROTEIN"/>
    <property type="match status" value="1"/>
</dbReference>
<dbReference type="Gene3D" id="1.10.238.10">
    <property type="entry name" value="EF-hand"/>
    <property type="match status" value="1"/>
</dbReference>
<gene>
    <name evidence="7" type="ORF">DGAL_LOCUS11148</name>
</gene>
<sequence>MYRCRVAVFILACSVHLMNGQQHPPGVNPQVYHQPGGQQMSQQQAQQMALQQQQLQQQQQQQLAMQQQQQLLQQQQQQQLAMQQQQQMGMQQQQPIGMQQQPMGTQQQPIVQHQVPAGHGHPPPVAAGHGHPQQGQQVFNAQHMANERDHIGEHVGMPVDTSRMSEQELQFHYFKMHDADNNNKLDGCELVKSLIHWHDQANHDPKAGTPLPDPKIFTDAELLAMIDPILDQDDKNKDGFIDYPEFIQAQQATGSAQ</sequence>
<evidence type="ECO:0000313" key="7">
    <source>
        <dbReference type="EMBL" id="CAH0107814.1"/>
    </source>
</evidence>
<keyword evidence="2" id="KW-0677">Repeat</keyword>
<dbReference type="Proteomes" id="UP000789390">
    <property type="component" value="Unassembled WGS sequence"/>
</dbReference>
<feature type="chain" id="PRO_5035163697" description="EF-hand domain-containing protein" evidence="5">
    <location>
        <begin position="21"/>
        <end position="257"/>
    </location>
</feature>
<keyword evidence="3" id="KW-0106">Calcium</keyword>
<dbReference type="AlphaFoldDB" id="A0A8J2RV67"/>